<dbReference type="EMBL" id="AACS02000011">
    <property type="protein sequence ID" value="EAU83033.1"/>
    <property type="molecule type" value="Genomic_DNA"/>
</dbReference>
<gene>
    <name evidence="4" type="ORF">CC1G_08970</name>
</gene>
<feature type="region of interest" description="Disordered" evidence="1">
    <location>
        <begin position="723"/>
        <end position="753"/>
    </location>
</feature>
<dbReference type="OrthoDB" id="276239at2759"/>
<dbReference type="PANTHER" id="PTHR32004">
    <property type="entry name" value="TRNA LIGASE"/>
    <property type="match status" value="1"/>
</dbReference>
<dbReference type="Pfam" id="PF08303">
    <property type="entry name" value="tRNA_lig_kinase"/>
    <property type="match status" value="2"/>
</dbReference>
<dbReference type="AlphaFoldDB" id="A8P4T2"/>
<accession>A8P4T2</accession>
<dbReference type="Proteomes" id="UP000001861">
    <property type="component" value="Unassembled WGS sequence"/>
</dbReference>
<evidence type="ECO:0000313" key="5">
    <source>
        <dbReference type="Proteomes" id="UP000001861"/>
    </source>
</evidence>
<dbReference type="InterPro" id="IPR019039">
    <property type="entry name" value="T4-Rnl1-like_N"/>
</dbReference>
<dbReference type="PANTHER" id="PTHR32004:SF1">
    <property type="entry name" value="TRNA LIGASE"/>
    <property type="match status" value="1"/>
</dbReference>
<dbReference type="InterPro" id="IPR015966">
    <property type="entry name" value="tRNA_lig_kin_fungi"/>
</dbReference>
<dbReference type="RefSeq" id="XP_001838806.1">
    <property type="nucleotide sequence ID" value="XM_001838754.1"/>
</dbReference>
<feature type="domain" description="T4 RNA ligase 1-like N-terminal" evidence="3">
    <location>
        <begin position="63"/>
        <end position="316"/>
    </location>
</feature>
<name>A8P4T2_COPC7</name>
<feature type="region of interest" description="Disordered" evidence="1">
    <location>
        <begin position="823"/>
        <end position="864"/>
    </location>
</feature>
<evidence type="ECO:0000256" key="1">
    <source>
        <dbReference type="SAM" id="MobiDB-lite"/>
    </source>
</evidence>
<feature type="region of interest" description="Disordered" evidence="1">
    <location>
        <begin position="482"/>
        <end position="528"/>
    </location>
</feature>
<dbReference type="InterPro" id="IPR027417">
    <property type="entry name" value="P-loop_NTPase"/>
</dbReference>
<feature type="domain" description="tRNA ligase kinase" evidence="2">
    <location>
        <begin position="534"/>
        <end position="624"/>
    </location>
</feature>
<feature type="compositionally biased region" description="Acidic residues" evidence="1">
    <location>
        <begin position="508"/>
        <end position="520"/>
    </location>
</feature>
<dbReference type="VEuPathDB" id="FungiDB:CC1G_08970"/>
<organism evidence="4 5">
    <name type="scientific">Coprinopsis cinerea (strain Okayama-7 / 130 / ATCC MYA-4618 / FGSC 9003)</name>
    <name type="common">Inky cap fungus</name>
    <name type="synonym">Hormographiella aspergillata</name>
    <dbReference type="NCBI Taxonomy" id="240176"/>
    <lineage>
        <taxon>Eukaryota</taxon>
        <taxon>Fungi</taxon>
        <taxon>Dikarya</taxon>
        <taxon>Basidiomycota</taxon>
        <taxon>Agaricomycotina</taxon>
        <taxon>Agaricomycetes</taxon>
        <taxon>Agaricomycetidae</taxon>
        <taxon>Agaricales</taxon>
        <taxon>Agaricineae</taxon>
        <taxon>Psathyrellaceae</taxon>
        <taxon>Coprinopsis</taxon>
    </lineage>
</organism>
<keyword evidence="4" id="KW-0436">Ligase</keyword>
<feature type="compositionally biased region" description="Low complexity" evidence="1">
    <location>
        <begin position="920"/>
        <end position="932"/>
    </location>
</feature>
<dbReference type="GO" id="GO:0003972">
    <property type="term" value="F:RNA ligase (ATP) activity"/>
    <property type="evidence" value="ECO:0007669"/>
    <property type="project" value="InterPro"/>
</dbReference>
<dbReference type="KEGG" id="cci:CC1G_08970"/>
<feature type="compositionally biased region" description="Low complexity" evidence="1">
    <location>
        <begin position="830"/>
        <end position="839"/>
    </location>
</feature>
<reference evidence="4 5" key="1">
    <citation type="journal article" date="2010" name="Proc. Natl. Acad. Sci. U.S.A.">
        <title>Insights into evolution of multicellular fungi from the assembled chromosomes of the mushroom Coprinopsis cinerea (Coprinus cinereus).</title>
        <authorList>
            <person name="Stajich J.E."/>
            <person name="Wilke S.K."/>
            <person name="Ahren D."/>
            <person name="Au C.H."/>
            <person name="Birren B.W."/>
            <person name="Borodovsky M."/>
            <person name="Burns C."/>
            <person name="Canback B."/>
            <person name="Casselton L.A."/>
            <person name="Cheng C.K."/>
            <person name="Deng J."/>
            <person name="Dietrich F.S."/>
            <person name="Fargo D.C."/>
            <person name="Farman M.L."/>
            <person name="Gathman A.C."/>
            <person name="Goldberg J."/>
            <person name="Guigo R."/>
            <person name="Hoegger P.J."/>
            <person name="Hooker J.B."/>
            <person name="Huggins A."/>
            <person name="James T.Y."/>
            <person name="Kamada T."/>
            <person name="Kilaru S."/>
            <person name="Kodira C."/>
            <person name="Kues U."/>
            <person name="Kupfer D."/>
            <person name="Kwan H.S."/>
            <person name="Lomsadze A."/>
            <person name="Li W."/>
            <person name="Lilly W.W."/>
            <person name="Ma L.J."/>
            <person name="Mackey A.J."/>
            <person name="Manning G."/>
            <person name="Martin F."/>
            <person name="Muraguchi H."/>
            <person name="Natvig D.O."/>
            <person name="Palmerini H."/>
            <person name="Ramesh M.A."/>
            <person name="Rehmeyer C.J."/>
            <person name="Roe B.A."/>
            <person name="Shenoy N."/>
            <person name="Stanke M."/>
            <person name="Ter-Hovhannisyan V."/>
            <person name="Tunlid A."/>
            <person name="Velagapudi R."/>
            <person name="Vision T.J."/>
            <person name="Zeng Q."/>
            <person name="Zolan M.E."/>
            <person name="Pukkila P.J."/>
        </authorList>
    </citation>
    <scope>NUCLEOTIDE SEQUENCE [LARGE SCALE GENOMIC DNA]</scope>
    <source>
        <strain evidence="5">Okayama-7 / 130 / ATCC MYA-4618 / FGSC 9003</strain>
    </source>
</reference>
<sequence>MAPKFHLEDSQLIDALHSLSKKSPKLVRGSDAAVPFHEDHTVRSWKLNEFKYYVVPSPFPTLARGLFTTTVKEGDAEEYGVDVEEGVKHRIVIRGYDKFFNIGEVPWTTWENLQSHTSPPYILSLKSNGCIIFIAALTPSKLIVTSKHSVGAGDENTSHAMRGRMWLNKYLKERGRTEADLAAALWEKQWTAVAELCDDSFEEHVLPYPPEQTGLHLHGLNVCSRHFITEPTTTVDAFAAEWGFIRTPTLSLPSIKAVKEFTEECSKTGTWNGEAVEGFVVRTTTSSSSPPAGSKKTSPYEPNSSFFFKIKFDEPYMMYRDWREVTKALLSMRAKHGEQGMKASALPKGKMRREETRRFVEWVIKDIQRNPGEYEGYMRNKGIIRSRERYLRWVEEGGVGEIQTVGGLGKEEGGDGKEWGKTVIVPVAIPGCGKTTVSLALSKLFGWGHTQSDDVQAKKAAPVFIKNVTKLLTGEAEQEERVKARKAEKVKEKERKGKGKARKRGSEEEAAEAAEVNEEGSEVKKEEELGEQERITKYGYDVVIADKNNHLKRHRADLRAALSSLRSPLPTRMVALYWDILTKPPAMVHRICSDRILGRGEKHQTLVPEEGSKSHHEEVVWMFVSGAEELGGDEVDDIIEMQINEHETVEDQVWRAVEGLCALDGLGPPIEVEVRDQDGKVVVGEDGKVKKKVVRGRLEKPTRGQVREALEWVKKYEEEVGERRRAVGKGKGNNAKKQTAEATGGGKKKRKGGDELGNARYYAILPEFDVVEFVDGRIADLELKVAASGKGGDESVEKLKAFWKKLKDGKRVTKRPHVTIVHRNGLKEFSSSSSSSSDGQEGGDAGGAADSKEAQEKEGQRGVKLDGRTVWDMCNAVDQMLDPPVFEGVIRYAVWNERVMSLVFEDVGLLGSETVDADADTAPSSTAPASTSNVDAAAPSSTNVDADGLASSMADLSLSTSTARGSKTNTKLAKELVDGLPNDVKRRLHVTVGTRDGGVPPVEGRWVVEGWREGGSCVGGSGKGKEEVWCVEVGEVRVRGLLKGLVS</sequence>
<evidence type="ECO:0000259" key="2">
    <source>
        <dbReference type="Pfam" id="PF08303"/>
    </source>
</evidence>
<dbReference type="SUPFAM" id="SSF52540">
    <property type="entry name" value="P-loop containing nucleoside triphosphate hydrolases"/>
    <property type="match status" value="1"/>
</dbReference>
<evidence type="ECO:0000313" key="4">
    <source>
        <dbReference type="EMBL" id="EAU83033.1"/>
    </source>
</evidence>
<protein>
    <submittedName>
        <fullName evidence="4">RNA ligase</fullName>
    </submittedName>
</protein>
<dbReference type="GO" id="GO:0005524">
    <property type="term" value="F:ATP binding"/>
    <property type="evidence" value="ECO:0007669"/>
    <property type="project" value="InterPro"/>
</dbReference>
<feature type="compositionally biased region" description="Basic and acidic residues" evidence="1">
    <location>
        <begin position="482"/>
        <end position="495"/>
    </location>
</feature>
<dbReference type="eggNOG" id="ENOG502QQB9">
    <property type="taxonomic scope" value="Eukaryota"/>
</dbReference>
<feature type="compositionally biased region" description="Basic and acidic residues" evidence="1">
    <location>
        <begin position="850"/>
        <end position="864"/>
    </location>
</feature>
<dbReference type="InParanoid" id="A8P4T2"/>
<feature type="domain" description="tRNA ligase kinase" evidence="2">
    <location>
        <begin position="423"/>
        <end position="478"/>
    </location>
</feature>
<dbReference type="Gene3D" id="3.40.50.300">
    <property type="entry name" value="P-loop containing nucleotide triphosphate hydrolases"/>
    <property type="match status" value="1"/>
</dbReference>
<evidence type="ECO:0000259" key="3">
    <source>
        <dbReference type="Pfam" id="PF09511"/>
    </source>
</evidence>
<dbReference type="OMA" id="FQDWDYK"/>
<dbReference type="GeneID" id="6015401"/>
<dbReference type="FunCoup" id="A8P4T2">
    <property type="interactions" value="208"/>
</dbReference>
<dbReference type="STRING" id="240176.A8P4T2"/>
<dbReference type="GO" id="GO:0005634">
    <property type="term" value="C:nucleus"/>
    <property type="evidence" value="ECO:0007669"/>
    <property type="project" value="TreeGrafter"/>
</dbReference>
<dbReference type="Pfam" id="PF09511">
    <property type="entry name" value="RNA_lig_T4_1"/>
    <property type="match status" value="1"/>
</dbReference>
<dbReference type="GO" id="GO:0006388">
    <property type="term" value="P:tRNA splicing, via endonucleolytic cleavage and ligation"/>
    <property type="evidence" value="ECO:0007669"/>
    <property type="project" value="InterPro"/>
</dbReference>
<feature type="region of interest" description="Disordered" evidence="1">
    <location>
        <begin position="918"/>
        <end position="945"/>
    </location>
</feature>
<comment type="caution">
    <text evidence="4">The sequence shown here is derived from an EMBL/GenBank/DDBJ whole genome shotgun (WGS) entry which is preliminary data.</text>
</comment>
<keyword evidence="5" id="KW-1185">Reference proteome</keyword>
<proteinExistence type="predicted"/>